<evidence type="ECO:0000256" key="4">
    <source>
        <dbReference type="ARBA" id="ARBA00023306"/>
    </source>
</evidence>
<dbReference type="InterPro" id="IPR055219">
    <property type="entry name" value="MinC_N_1"/>
</dbReference>
<proteinExistence type="inferred from homology"/>
<evidence type="ECO:0000313" key="10">
    <source>
        <dbReference type="EMBL" id="HIV22407.1"/>
    </source>
</evidence>
<protein>
    <recommendedName>
        <fullName evidence="6">Probable septum site-determining protein MinC</fullName>
    </recommendedName>
</protein>
<evidence type="ECO:0000259" key="9">
    <source>
        <dbReference type="Pfam" id="PF22642"/>
    </source>
</evidence>
<comment type="function">
    <text evidence="6">Cell division inhibitor that blocks the formation of polar Z ring septums. Rapidly oscillates between the poles of the cell to destabilize FtsZ filaments that have formed before they mature into polar Z rings. Prevents FtsZ polymerization.</text>
</comment>
<evidence type="ECO:0000313" key="11">
    <source>
        <dbReference type="Proteomes" id="UP000886889"/>
    </source>
</evidence>
<dbReference type="InterPro" id="IPR036145">
    <property type="entry name" value="MinC_C_sf"/>
</dbReference>
<evidence type="ECO:0000256" key="5">
    <source>
        <dbReference type="ARBA" id="ARBA00046874"/>
    </source>
</evidence>
<sequence length="235" mass="25926">MNRNSVIIKSNPYGLILLLDPDVPFEDLVRDVGEKFRQGDKFFKNAQMALTFRGRVLTRAQERELADAITEHSRIRIVCLVDEQKEEEEFYKEAVTRALEVHEEENGQFYRGTLRSGQVLETDRSVVVLGDVNPGAQVISRGNVVILGCCMGDVYAGASGNSGCFAAALVMKPRQVRIGDKTARSAITKKTDTGEYAVDPKIVFIRDGHLVMEPLSGKSFSERETPGEKPGSSGS</sequence>
<comment type="caution">
    <text evidence="10">The sequence shown here is derived from an EMBL/GenBank/DDBJ whole genome shotgun (WGS) entry which is preliminary data.</text>
</comment>
<evidence type="ECO:0000259" key="8">
    <source>
        <dbReference type="Pfam" id="PF03775"/>
    </source>
</evidence>
<keyword evidence="2 6" id="KW-0132">Cell division</keyword>
<dbReference type="SUPFAM" id="SSF63848">
    <property type="entry name" value="Cell-division inhibitor MinC, C-terminal domain"/>
    <property type="match status" value="1"/>
</dbReference>
<dbReference type="Gene3D" id="3.30.160.540">
    <property type="match status" value="1"/>
</dbReference>
<dbReference type="GO" id="GO:1901891">
    <property type="term" value="P:regulation of cell septum assembly"/>
    <property type="evidence" value="ECO:0007669"/>
    <property type="project" value="InterPro"/>
</dbReference>
<dbReference type="Proteomes" id="UP000886889">
    <property type="component" value="Unassembled WGS sequence"/>
</dbReference>
<evidence type="ECO:0000256" key="6">
    <source>
        <dbReference type="HAMAP-Rule" id="MF_00267"/>
    </source>
</evidence>
<feature type="domain" description="Septum formation inhibitor MinC C-terminal" evidence="8">
    <location>
        <begin position="110"/>
        <end position="211"/>
    </location>
</feature>
<dbReference type="PANTHER" id="PTHR34108:SF1">
    <property type="entry name" value="SEPTUM SITE-DETERMINING PROTEIN MINC"/>
    <property type="match status" value="1"/>
</dbReference>
<reference evidence="10" key="2">
    <citation type="journal article" date="2021" name="PeerJ">
        <title>Extensive microbial diversity within the chicken gut microbiome revealed by metagenomics and culture.</title>
        <authorList>
            <person name="Gilroy R."/>
            <person name="Ravi A."/>
            <person name="Getino M."/>
            <person name="Pursley I."/>
            <person name="Horton D.L."/>
            <person name="Alikhan N.F."/>
            <person name="Baker D."/>
            <person name="Gharbi K."/>
            <person name="Hall N."/>
            <person name="Watson M."/>
            <person name="Adriaenssens E.M."/>
            <person name="Foster-Nyarko E."/>
            <person name="Jarju S."/>
            <person name="Secka A."/>
            <person name="Antonio M."/>
            <person name="Oren A."/>
            <person name="Chaudhuri R.R."/>
            <person name="La Ragione R."/>
            <person name="Hildebrand F."/>
            <person name="Pallen M.J."/>
        </authorList>
    </citation>
    <scope>NUCLEOTIDE SEQUENCE</scope>
    <source>
        <strain evidence="10">ChiBcec6-7307</strain>
    </source>
</reference>
<accession>A0A9D1T8B4</accession>
<dbReference type="GO" id="GO:0000902">
    <property type="term" value="P:cell morphogenesis"/>
    <property type="evidence" value="ECO:0007669"/>
    <property type="project" value="InterPro"/>
</dbReference>
<evidence type="ECO:0000256" key="3">
    <source>
        <dbReference type="ARBA" id="ARBA00023210"/>
    </source>
</evidence>
<dbReference type="GO" id="GO:0000917">
    <property type="term" value="P:division septum assembly"/>
    <property type="evidence" value="ECO:0007669"/>
    <property type="project" value="UniProtKB-KW"/>
</dbReference>
<feature type="region of interest" description="Disordered" evidence="7">
    <location>
        <begin position="215"/>
        <end position="235"/>
    </location>
</feature>
<dbReference type="InterPro" id="IPR016098">
    <property type="entry name" value="CAP/MinC_C"/>
</dbReference>
<name>A0A9D1T8B4_9FIRM</name>
<dbReference type="HAMAP" id="MF_00267">
    <property type="entry name" value="MinC"/>
    <property type="match status" value="1"/>
</dbReference>
<dbReference type="Pfam" id="PF03775">
    <property type="entry name" value="MinC_C"/>
    <property type="match status" value="1"/>
</dbReference>
<evidence type="ECO:0000256" key="2">
    <source>
        <dbReference type="ARBA" id="ARBA00022618"/>
    </source>
</evidence>
<dbReference type="EMBL" id="DVOS01000005">
    <property type="protein sequence ID" value="HIV22407.1"/>
    <property type="molecule type" value="Genomic_DNA"/>
</dbReference>
<dbReference type="InterPro" id="IPR013033">
    <property type="entry name" value="MinC"/>
</dbReference>
<dbReference type="Gene3D" id="2.160.20.70">
    <property type="match status" value="1"/>
</dbReference>
<evidence type="ECO:0000256" key="1">
    <source>
        <dbReference type="ARBA" id="ARBA00006291"/>
    </source>
</evidence>
<comment type="similarity">
    <text evidence="1 6">Belongs to the MinC family.</text>
</comment>
<evidence type="ECO:0000256" key="7">
    <source>
        <dbReference type="SAM" id="MobiDB-lite"/>
    </source>
</evidence>
<dbReference type="Pfam" id="PF22642">
    <property type="entry name" value="MinC_N_1"/>
    <property type="match status" value="1"/>
</dbReference>
<gene>
    <name evidence="6" type="primary">minC</name>
    <name evidence="10" type="ORF">IAC80_00565</name>
</gene>
<comment type="subunit">
    <text evidence="5 6">Interacts with MinD and FtsZ.</text>
</comment>
<dbReference type="PANTHER" id="PTHR34108">
    <property type="entry name" value="SEPTUM SITE-DETERMINING PROTEIN MINC"/>
    <property type="match status" value="1"/>
</dbReference>
<dbReference type="AlphaFoldDB" id="A0A9D1T8B4"/>
<dbReference type="InterPro" id="IPR005526">
    <property type="entry name" value="Septum_form_inhib_MinC_C"/>
</dbReference>
<feature type="domain" description="Septum site-determining protein MinC N-terminal" evidence="9">
    <location>
        <begin position="6"/>
        <end position="78"/>
    </location>
</feature>
<reference evidence="10" key="1">
    <citation type="submission" date="2020-10" db="EMBL/GenBank/DDBJ databases">
        <authorList>
            <person name="Gilroy R."/>
        </authorList>
    </citation>
    <scope>NUCLEOTIDE SEQUENCE</scope>
    <source>
        <strain evidence="10">ChiBcec6-7307</strain>
    </source>
</reference>
<keyword evidence="3 6" id="KW-0717">Septation</keyword>
<keyword evidence="4 6" id="KW-0131">Cell cycle</keyword>
<organism evidence="10 11">
    <name type="scientific">Candidatus Merdiplasma excrementigallinarum</name>
    <dbReference type="NCBI Taxonomy" id="2840864"/>
    <lineage>
        <taxon>Bacteria</taxon>
        <taxon>Bacillati</taxon>
        <taxon>Bacillota</taxon>
        <taxon>Clostridia</taxon>
        <taxon>Lachnospirales</taxon>
        <taxon>Lachnospiraceae</taxon>
        <taxon>Lachnospiraceae incertae sedis</taxon>
        <taxon>Candidatus Merdiplasma</taxon>
    </lineage>
</organism>